<dbReference type="PANTHER" id="PTHR11559">
    <property type="entry name" value="CARBOXYLESTERASE"/>
    <property type="match status" value="1"/>
</dbReference>
<dbReference type="InterPro" id="IPR019826">
    <property type="entry name" value="Carboxylesterase_B_AS"/>
</dbReference>
<keyword evidence="5" id="KW-0325">Glycoprotein</keyword>
<evidence type="ECO:0000256" key="1">
    <source>
        <dbReference type="ARBA" id="ARBA00005964"/>
    </source>
</evidence>
<name>A0AAD7YJU3_MYTSE</name>
<evidence type="ECO:0000256" key="4">
    <source>
        <dbReference type="ARBA" id="ARBA00023157"/>
    </source>
</evidence>
<dbReference type="EC" id="3.1.1.-" evidence="6"/>
<evidence type="ECO:0000313" key="9">
    <source>
        <dbReference type="Proteomes" id="UP001231518"/>
    </source>
</evidence>
<evidence type="ECO:0000256" key="2">
    <source>
        <dbReference type="ARBA" id="ARBA00022487"/>
    </source>
</evidence>
<protein>
    <recommendedName>
        <fullName evidence="6">Carboxylic ester hydrolase</fullName>
        <ecNumber evidence="6">3.1.1.-</ecNumber>
    </recommendedName>
</protein>
<dbReference type="PROSITE" id="PS00941">
    <property type="entry name" value="CARBOXYLESTERASE_B_2"/>
    <property type="match status" value="1"/>
</dbReference>
<organism evidence="8 9">
    <name type="scientific">Mythimna separata</name>
    <name type="common">Oriental armyworm</name>
    <name type="synonym">Pseudaletia separata</name>
    <dbReference type="NCBI Taxonomy" id="271217"/>
    <lineage>
        <taxon>Eukaryota</taxon>
        <taxon>Metazoa</taxon>
        <taxon>Ecdysozoa</taxon>
        <taxon>Arthropoda</taxon>
        <taxon>Hexapoda</taxon>
        <taxon>Insecta</taxon>
        <taxon>Pterygota</taxon>
        <taxon>Neoptera</taxon>
        <taxon>Endopterygota</taxon>
        <taxon>Lepidoptera</taxon>
        <taxon>Glossata</taxon>
        <taxon>Ditrysia</taxon>
        <taxon>Noctuoidea</taxon>
        <taxon>Noctuidae</taxon>
        <taxon>Noctuinae</taxon>
        <taxon>Hadenini</taxon>
        <taxon>Mythimna</taxon>
    </lineage>
</organism>
<dbReference type="SUPFAM" id="SSF53474">
    <property type="entry name" value="alpha/beta-Hydrolases"/>
    <property type="match status" value="1"/>
</dbReference>
<keyword evidence="9" id="KW-1185">Reference proteome</keyword>
<dbReference type="InterPro" id="IPR002018">
    <property type="entry name" value="CarbesteraseB"/>
</dbReference>
<dbReference type="PROSITE" id="PS00122">
    <property type="entry name" value="CARBOXYLESTERASE_B_1"/>
    <property type="match status" value="1"/>
</dbReference>
<dbReference type="InterPro" id="IPR029058">
    <property type="entry name" value="AB_hydrolase_fold"/>
</dbReference>
<dbReference type="Gene3D" id="3.40.50.1820">
    <property type="entry name" value="alpha/beta hydrolase"/>
    <property type="match status" value="2"/>
</dbReference>
<reference evidence="8" key="1">
    <citation type="submission" date="2023-03" db="EMBL/GenBank/DDBJ databases">
        <title>Chromosome-level genomes of two armyworms, Mythimna separata and Mythimna loreyi, provide insights into the biosynthesis and reception of sex pheromones.</title>
        <authorList>
            <person name="Zhao H."/>
        </authorList>
    </citation>
    <scope>NUCLEOTIDE SEQUENCE</scope>
    <source>
        <strain evidence="8">BeijingLab</strain>
        <tissue evidence="8">Pupa</tissue>
    </source>
</reference>
<gene>
    <name evidence="8" type="ORF">PYW07_003483</name>
</gene>
<comment type="caution">
    <text evidence="8">The sequence shown here is derived from an EMBL/GenBank/DDBJ whole genome shotgun (WGS) entry which is preliminary data.</text>
</comment>
<keyword evidence="3 6" id="KW-0378">Hydrolase</keyword>
<dbReference type="Proteomes" id="UP001231518">
    <property type="component" value="Chromosome 14"/>
</dbReference>
<feature type="domain" description="Carboxylesterase type B" evidence="7">
    <location>
        <begin position="17"/>
        <end position="275"/>
    </location>
</feature>
<accession>A0AAD7YJU3</accession>
<dbReference type="AlphaFoldDB" id="A0AAD7YJU3"/>
<evidence type="ECO:0000313" key="8">
    <source>
        <dbReference type="EMBL" id="KAJ8716856.1"/>
    </source>
</evidence>
<evidence type="ECO:0000259" key="7">
    <source>
        <dbReference type="Pfam" id="PF00135"/>
    </source>
</evidence>
<dbReference type="InterPro" id="IPR050309">
    <property type="entry name" value="Type-B_Carboxylest/Lipase"/>
</dbReference>
<keyword evidence="4" id="KW-1015">Disulfide bond</keyword>
<keyword evidence="2" id="KW-0719">Serine esterase</keyword>
<proteinExistence type="inferred from homology"/>
<dbReference type="Pfam" id="PF00135">
    <property type="entry name" value="COesterase"/>
    <property type="match status" value="1"/>
</dbReference>
<dbReference type="InterPro" id="IPR019819">
    <property type="entry name" value="Carboxylesterase_B_CS"/>
</dbReference>
<evidence type="ECO:0000256" key="6">
    <source>
        <dbReference type="RuleBase" id="RU361235"/>
    </source>
</evidence>
<comment type="similarity">
    <text evidence="1 6">Belongs to the type-B carboxylesterase/lipase family.</text>
</comment>
<evidence type="ECO:0000256" key="5">
    <source>
        <dbReference type="ARBA" id="ARBA00023180"/>
    </source>
</evidence>
<evidence type="ECO:0000256" key="3">
    <source>
        <dbReference type="ARBA" id="ARBA00022801"/>
    </source>
</evidence>
<sequence length="371" mass="41193">MFLLVLFVSYTNANTVLVQVEQGSLKGEILQRSTGNGEYCSFKGIPYAAPPVGELRFKDPQPPLPWKGERDALSHGAICPQIDIAKDQYKSEANEDCLFLNVYTPTVKPKTPLPVMFYLHGGFLIIGSGNSDKLGPDFLLDHDVVLVTINYRLGVLGFLSFDTEETPGNAGLKDQVAALKWVKKNIAKFGGDPDNVSIFGQSAGGASVTLHLISPMSKGLFKRAIAMSGVYFKDFNLPFEHVRRAFLLTQQLGLKTQDPKKAMQFLKSAPVEKLATHTDDIPYLFAGTNPLLKLNKTNPSYKMIVQTCTLYTNFAKYGTPTTSRCPITWKVYGQEKNYLEIGSKLIPKTADKQPEIDFWRDIYESVGIQFS</sequence>
<dbReference type="EMBL" id="JARGEI010000017">
    <property type="protein sequence ID" value="KAJ8716856.1"/>
    <property type="molecule type" value="Genomic_DNA"/>
</dbReference>
<dbReference type="GO" id="GO:0052689">
    <property type="term" value="F:carboxylic ester hydrolase activity"/>
    <property type="evidence" value="ECO:0007669"/>
    <property type="project" value="UniProtKB-KW"/>
</dbReference>